<accession>A0ABY7F2H7</accession>
<evidence type="ECO:0000256" key="5">
    <source>
        <dbReference type="ARBA" id="ARBA00022734"/>
    </source>
</evidence>
<dbReference type="InterPro" id="IPR006585">
    <property type="entry name" value="FTP1"/>
</dbReference>
<proteinExistence type="inferred from homology"/>
<protein>
    <submittedName>
        <fullName evidence="9">FUCL6-like protein</fullName>
    </submittedName>
</protein>
<evidence type="ECO:0000256" key="4">
    <source>
        <dbReference type="ARBA" id="ARBA00022723"/>
    </source>
</evidence>
<dbReference type="Proteomes" id="UP001164746">
    <property type="component" value="Chromosome 9"/>
</dbReference>
<dbReference type="SMART" id="SM00607">
    <property type="entry name" value="FTP"/>
    <property type="match status" value="1"/>
</dbReference>
<keyword evidence="4" id="KW-0479">Metal-binding</keyword>
<reference evidence="9" key="1">
    <citation type="submission" date="2022-11" db="EMBL/GenBank/DDBJ databases">
        <title>Centuries of genome instability and evolution in soft-shell clam transmissible cancer (bioRxiv).</title>
        <authorList>
            <person name="Hart S.F.M."/>
            <person name="Yonemitsu M.A."/>
            <person name="Giersch R.M."/>
            <person name="Beal B.F."/>
            <person name="Arriagada G."/>
            <person name="Davis B.W."/>
            <person name="Ostrander E.A."/>
            <person name="Goff S.P."/>
            <person name="Metzger M.J."/>
        </authorList>
    </citation>
    <scope>NUCLEOTIDE SEQUENCE</scope>
    <source>
        <strain evidence="9">MELC-2E11</strain>
        <tissue evidence="9">Siphon/mantle</tissue>
    </source>
</reference>
<dbReference type="InterPro" id="IPR051941">
    <property type="entry name" value="BG_Antigen-Binding_Lectin"/>
</dbReference>
<gene>
    <name evidence="9" type="ORF">MAR_005346</name>
</gene>
<dbReference type="PANTHER" id="PTHR45713">
    <property type="entry name" value="FTP DOMAIN-CONTAINING PROTEIN"/>
    <property type="match status" value="1"/>
</dbReference>
<feature type="domain" description="Fucolectin tachylectin-4 pentraxin-1" evidence="8">
    <location>
        <begin position="59"/>
        <end position="201"/>
    </location>
</feature>
<evidence type="ECO:0000313" key="10">
    <source>
        <dbReference type="Proteomes" id="UP001164746"/>
    </source>
</evidence>
<comment type="function">
    <text evidence="1">Acts as a defensive agent. Recognizes blood group fucosylated oligosaccharides including A, B, H and Lewis B-type antigens. Does not recognize Lewis A antigen and has low affinity for monovalent haptens.</text>
</comment>
<dbReference type="EMBL" id="CP111020">
    <property type="protein sequence ID" value="WAR15241.1"/>
    <property type="molecule type" value="Genomic_DNA"/>
</dbReference>
<evidence type="ECO:0000256" key="1">
    <source>
        <dbReference type="ARBA" id="ARBA00002219"/>
    </source>
</evidence>
<organism evidence="9 10">
    <name type="scientific">Mya arenaria</name>
    <name type="common">Soft-shell clam</name>
    <dbReference type="NCBI Taxonomy" id="6604"/>
    <lineage>
        <taxon>Eukaryota</taxon>
        <taxon>Metazoa</taxon>
        <taxon>Spiralia</taxon>
        <taxon>Lophotrochozoa</taxon>
        <taxon>Mollusca</taxon>
        <taxon>Bivalvia</taxon>
        <taxon>Autobranchia</taxon>
        <taxon>Heteroconchia</taxon>
        <taxon>Euheterodonta</taxon>
        <taxon>Imparidentia</taxon>
        <taxon>Neoheterodontei</taxon>
        <taxon>Myida</taxon>
        <taxon>Myoidea</taxon>
        <taxon>Myidae</taxon>
        <taxon>Mya</taxon>
    </lineage>
</organism>
<dbReference type="SUPFAM" id="SSF49785">
    <property type="entry name" value="Galactose-binding domain-like"/>
    <property type="match status" value="1"/>
</dbReference>
<evidence type="ECO:0000256" key="3">
    <source>
        <dbReference type="ARBA" id="ARBA00011233"/>
    </source>
</evidence>
<name>A0ABY7F2H7_MYAAR</name>
<keyword evidence="5" id="KW-0430">Lectin</keyword>
<keyword evidence="10" id="KW-1185">Reference proteome</keyword>
<sequence length="205" mass="22722">MLRISIVKQSGNLVVNIGNQSGNLVREKKETSPAIALRKNRKQSGNDCVSLVAELGEDIKAITWQSTTYRDGSSERALDGISTSIWWSHSCTHTIGETHNFWAVELTRPVKLEGIRIQFRSDTCCTYRNTGLTISVFDTRVAMESEEGADCETFSGPPEDSSTPVTIMCQEPVVGRIVRILQQNEEEERSLSLCEVTLIGPGLMQ</sequence>
<evidence type="ECO:0000256" key="6">
    <source>
        <dbReference type="ARBA" id="ARBA00022837"/>
    </source>
</evidence>
<evidence type="ECO:0000256" key="7">
    <source>
        <dbReference type="ARBA" id="ARBA00023157"/>
    </source>
</evidence>
<evidence type="ECO:0000259" key="8">
    <source>
        <dbReference type="SMART" id="SM00607"/>
    </source>
</evidence>
<keyword evidence="7" id="KW-1015">Disulfide bond</keyword>
<comment type="subunit">
    <text evidence="3">Homotrimer.</text>
</comment>
<dbReference type="Pfam" id="PF22633">
    <property type="entry name" value="F5_F8_type_C_2"/>
    <property type="match status" value="1"/>
</dbReference>
<dbReference type="InterPro" id="IPR008979">
    <property type="entry name" value="Galactose-bd-like_sf"/>
</dbReference>
<evidence type="ECO:0000256" key="2">
    <source>
        <dbReference type="ARBA" id="ARBA00010147"/>
    </source>
</evidence>
<comment type="similarity">
    <text evidence="2">Belongs to the fucolectin family.</text>
</comment>
<keyword evidence="6" id="KW-0106">Calcium</keyword>
<dbReference type="PANTHER" id="PTHR45713:SF6">
    <property type="entry name" value="F5_8 TYPE C DOMAIN-CONTAINING PROTEIN"/>
    <property type="match status" value="1"/>
</dbReference>
<evidence type="ECO:0000313" key="9">
    <source>
        <dbReference type="EMBL" id="WAR15241.1"/>
    </source>
</evidence>
<dbReference type="Gene3D" id="2.60.120.260">
    <property type="entry name" value="Galactose-binding domain-like"/>
    <property type="match status" value="1"/>
</dbReference>